<dbReference type="Gene3D" id="3.20.20.80">
    <property type="entry name" value="Glycosidases"/>
    <property type="match status" value="1"/>
</dbReference>
<keyword evidence="2" id="KW-0378">Hydrolase</keyword>
<comment type="similarity">
    <text evidence="1 2">Belongs to the glycosyl hydrolase 31 family.</text>
</comment>
<dbReference type="GO" id="GO:0004553">
    <property type="term" value="F:hydrolase activity, hydrolyzing O-glycosyl compounds"/>
    <property type="evidence" value="ECO:0007669"/>
    <property type="project" value="InterPro"/>
</dbReference>
<dbReference type="Proteomes" id="UP000583387">
    <property type="component" value="Unassembled WGS sequence"/>
</dbReference>
<dbReference type="PANTHER" id="PTHR46959:SF2">
    <property type="entry name" value="SULFOQUINOVOSIDASE"/>
    <property type="match status" value="1"/>
</dbReference>
<dbReference type="Gene3D" id="2.60.40.1180">
    <property type="entry name" value="Golgi alpha-mannosidase II"/>
    <property type="match status" value="1"/>
</dbReference>
<dbReference type="CDD" id="cd06594">
    <property type="entry name" value="GH31_glucosidase_YihQ"/>
    <property type="match status" value="1"/>
</dbReference>
<dbReference type="CDD" id="cd14752">
    <property type="entry name" value="GH31_N"/>
    <property type="match status" value="1"/>
</dbReference>
<dbReference type="InterPro" id="IPR013780">
    <property type="entry name" value="Glyco_hydro_b"/>
</dbReference>
<dbReference type="InterPro" id="IPR011013">
    <property type="entry name" value="Gal_mutarotase_sf_dom"/>
</dbReference>
<dbReference type="InterPro" id="IPR017853">
    <property type="entry name" value="GH"/>
</dbReference>
<evidence type="ECO:0000259" key="3">
    <source>
        <dbReference type="Pfam" id="PF01055"/>
    </source>
</evidence>
<dbReference type="InterPro" id="IPR048395">
    <property type="entry name" value="Glyco_hydro_31_C"/>
</dbReference>
<dbReference type="SUPFAM" id="SSF51011">
    <property type="entry name" value="Glycosyl hydrolase domain"/>
    <property type="match status" value="1"/>
</dbReference>
<evidence type="ECO:0000256" key="1">
    <source>
        <dbReference type="ARBA" id="ARBA00007806"/>
    </source>
</evidence>
<evidence type="ECO:0000313" key="6">
    <source>
        <dbReference type="Proteomes" id="UP000583387"/>
    </source>
</evidence>
<dbReference type="GO" id="GO:0030246">
    <property type="term" value="F:carbohydrate binding"/>
    <property type="evidence" value="ECO:0007669"/>
    <property type="project" value="InterPro"/>
</dbReference>
<organism evidence="5 6">
    <name type="scientific">Zestomonas carbonaria</name>
    <dbReference type="NCBI Taxonomy" id="2762745"/>
    <lineage>
        <taxon>Bacteria</taxon>
        <taxon>Pseudomonadati</taxon>
        <taxon>Pseudomonadota</taxon>
        <taxon>Gammaproteobacteria</taxon>
        <taxon>Pseudomonadales</taxon>
        <taxon>Pseudomonadaceae</taxon>
        <taxon>Zestomonas</taxon>
    </lineage>
</organism>
<sequence length="751" mass="83367">MGWLGRGAVALAALGVVAAGWYAWQGGRERPVWSELHVPPAFAAPRSFSLGEYEFAWRGRGFDLHRAAHPEKSLWAAQGGFLAAGIGHARVEEHRGAMFVDERRGLLCREQSVEGFRLVGRQLAIDGHLRCTDGRISAYRLSLEDDGARGLRLAVQLDDPALNRLYLSWSRDPDEHFFGFGEQFSHFDQAGRRLPILVQEQGIGRGLQPITLGANLTARAGGDWWTSYAPVPHYLTSKLRSFFSESGAYQVFDLRDERRVQLEVHEGRLAARLYAGDSPSELVEAHTSLVGRMPPLPEWTQHGAIVGLQGGTARVRGILDKLERAGVPLAGVWLQDWVGQRSTSFGKQLWWNWTLDERHYPHWPELSVELRGKGVRTLGYVNPFLVDVAEKGGGARNLYREALRQGYLVRDAAGQPLSLLNTSFSAGLVDLSNPAARAWLKQVLKEEMLARGFSGWMADFGEALPFEAQLASGEDAALAHNRYPEEWARLNRELVEEVGGAGELLFFTRAAYSRSPGLTTSMWLGDQLVTWDRHDGLHSALIGLLSGGLSGFSLNHSDTGGYTTIRNWLKDYRRSEELLLRWIEFSAFTSLLRSHEGNRPQDNRQVYDSPVALAHLARFTGVFTALAPYRARLMEEAAQRGLPLVRPLWLHYPDDPASLEEPPRSFLLGDQLLVAPVLEEGADTLEVALPAGRWVHLWSQREFVARAGGRVKVAAPPGQPAVFYPVGSLVGEELRRALDVRGLLTSPVSAE</sequence>
<dbReference type="RefSeq" id="WP_187673418.1">
    <property type="nucleotide sequence ID" value="NZ_CAJFCI010000080.1"/>
</dbReference>
<evidence type="ECO:0008006" key="7">
    <source>
        <dbReference type="Google" id="ProtNLM"/>
    </source>
</evidence>
<comment type="caution">
    <text evidence="5">The sequence shown here is derived from an EMBL/GenBank/DDBJ whole genome shotgun (WGS) entry which is preliminary data.</text>
</comment>
<keyword evidence="6" id="KW-1185">Reference proteome</keyword>
<dbReference type="GO" id="GO:0005975">
    <property type="term" value="P:carbohydrate metabolic process"/>
    <property type="evidence" value="ECO:0007669"/>
    <property type="project" value="InterPro"/>
</dbReference>
<evidence type="ECO:0000259" key="4">
    <source>
        <dbReference type="Pfam" id="PF21365"/>
    </source>
</evidence>
<accession>A0A7U7IB43</accession>
<dbReference type="EMBL" id="CAJFCI010000080">
    <property type="protein sequence ID" value="CAD5110124.1"/>
    <property type="molecule type" value="Genomic_DNA"/>
</dbReference>
<protein>
    <recommendedName>
        <fullName evidence="7">Alpha-glucosidase</fullName>
    </recommendedName>
</protein>
<name>A0A7U7IB43_9GAMM</name>
<gene>
    <name evidence="5" type="ORF">PSEWESI4_04440</name>
</gene>
<dbReference type="Gene3D" id="2.60.40.1760">
    <property type="entry name" value="glycosyl hydrolase (family 31)"/>
    <property type="match status" value="1"/>
</dbReference>
<feature type="domain" description="Glycoside hydrolase family 31 TIM barrel" evidence="3">
    <location>
        <begin position="312"/>
        <end position="611"/>
    </location>
</feature>
<dbReference type="AlphaFoldDB" id="A0A7U7IB43"/>
<dbReference type="SUPFAM" id="SSF51445">
    <property type="entry name" value="(Trans)glycosidases"/>
    <property type="match status" value="1"/>
</dbReference>
<evidence type="ECO:0000256" key="2">
    <source>
        <dbReference type="RuleBase" id="RU361185"/>
    </source>
</evidence>
<keyword evidence="2" id="KW-0326">Glycosidase</keyword>
<reference evidence="5 6" key="1">
    <citation type="submission" date="2020-08" db="EMBL/GenBank/DDBJ databases">
        <authorList>
            <person name="Criscuolo A."/>
        </authorList>
    </citation>
    <scope>NUCLEOTIDE SEQUENCE [LARGE SCALE GENOMIC DNA]</scope>
    <source>
        <strain evidence="5">CIP111764</strain>
    </source>
</reference>
<dbReference type="InterPro" id="IPR044112">
    <property type="entry name" value="YihQ_TIM-like"/>
</dbReference>
<dbReference type="PANTHER" id="PTHR46959">
    <property type="entry name" value="SULFOQUINOVOSIDASE"/>
    <property type="match status" value="1"/>
</dbReference>
<evidence type="ECO:0000313" key="5">
    <source>
        <dbReference type="EMBL" id="CAD5110124.1"/>
    </source>
</evidence>
<dbReference type="InterPro" id="IPR052990">
    <property type="entry name" value="Sulfoquinovosidase_GH31"/>
</dbReference>
<dbReference type="SUPFAM" id="SSF74650">
    <property type="entry name" value="Galactose mutarotase-like"/>
    <property type="match status" value="1"/>
</dbReference>
<dbReference type="InterPro" id="IPR000322">
    <property type="entry name" value="Glyco_hydro_31_TIM"/>
</dbReference>
<dbReference type="NCBIfam" id="NF007746">
    <property type="entry name" value="PRK10426.1"/>
    <property type="match status" value="1"/>
</dbReference>
<feature type="domain" description="Glycosyl hydrolase family 31 C-terminal" evidence="4">
    <location>
        <begin position="641"/>
        <end position="727"/>
    </location>
</feature>
<dbReference type="Pfam" id="PF21365">
    <property type="entry name" value="Glyco_hydro_31_3rd"/>
    <property type="match status" value="1"/>
</dbReference>
<dbReference type="Pfam" id="PF01055">
    <property type="entry name" value="Glyco_hydro_31_2nd"/>
    <property type="match status" value="1"/>
</dbReference>
<proteinExistence type="inferred from homology"/>